<name>A0A7W8CW42_9BACL</name>
<feature type="transmembrane region" description="Helical" evidence="1">
    <location>
        <begin position="51"/>
        <end position="73"/>
    </location>
</feature>
<reference evidence="2 3" key="1">
    <citation type="submission" date="2020-08" db="EMBL/GenBank/DDBJ databases">
        <title>Genomic Encyclopedia of Type Strains, Phase IV (KMG-IV): sequencing the most valuable type-strain genomes for metagenomic binning, comparative biology and taxonomic classification.</title>
        <authorList>
            <person name="Goeker M."/>
        </authorList>
    </citation>
    <scope>NUCLEOTIDE SEQUENCE [LARGE SCALE GENOMIC DNA]</scope>
    <source>
        <strain evidence="2 3">DSM 15895</strain>
    </source>
</reference>
<proteinExistence type="predicted"/>
<evidence type="ECO:0000256" key="1">
    <source>
        <dbReference type="SAM" id="Phobius"/>
    </source>
</evidence>
<accession>A0A7W8CW42</accession>
<dbReference type="RefSeq" id="WP_135502587.1">
    <property type="nucleotide sequence ID" value="NZ_JACHHE010000007.1"/>
</dbReference>
<comment type="caution">
    <text evidence="2">The sequence shown here is derived from an EMBL/GenBank/DDBJ whole genome shotgun (WGS) entry which is preliminary data.</text>
</comment>
<keyword evidence="1" id="KW-1133">Transmembrane helix</keyword>
<evidence type="ECO:0000313" key="2">
    <source>
        <dbReference type="EMBL" id="MBB5181100.1"/>
    </source>
</evidence>
<dbReference type="AlphaFoldDB" id="A0A7W8CW42"/>
<dbReference type="OrthoDB" id="2584692at2"/>
<protein>
    <submittedName>
        <fullName evidence="2">Uncharacterized protein</fullName>
    </submittedName>
</protein>
<evidence type="ECO:0000313" key="3">
    <source>
        <dbReference type="Proteomes" id="UP000525923"/>
    </source>
</evidence>
<keyword evidence="1" id="KW-0472">Membrane</keyword>
<dbReference type="EMBL" id="JACHHE010000007">
    <property type="protein sequence ID" value="MBB5181100.1"/>
    <property type="molecule type" value="Genomic_DNA"/>
</dbReference>
<sequence length="221" mass="25980">MWSKFQQRLLWILTYSPLIIVMIYRFIAGNEFFGIDKWIKTKEWISIESVFISYMALEVYFILFILIYTYAIYKLAIKWFLSGYETRIVRGQEGEDFYIRKAEKLSANDYSFFLLTLLLPLISLDHSSITNLVVSLLIIFFVISIYVNTDAISVCPILFFSGRKIYKGIISTGEKQEEEDNPALRKEVVFMIKKDKITFDKKVRGESLVNGFYYLTNNSED</sequence>
<organism evidence="2 3">
    <name type="scientific">Planococcus koreensis</name>
    <dbReference type="NCBI Taxonomy" id="112331"/>
    <lineage>
        <taxon>Bacteria</taxon>
        <taxon>Bacillati</taxon>
        <taxon>Bacillota</taxon>
        <taxon>Bacilli</taxon>
        <taxon>Bacillales</taxon>
        <taxon>Caryophanaceae</taxon>
        <taxon>Planococcus</taxon>
    </lineage>
</organism>
<gene>
    <name evidence="2" type="ORF">HNQ44_002565</name>
</gene>
<keyword evidence="3" id="KW-1185">Reference proteome</keyword>
<feature type="transmembrane region" description="Helical" evidence="1">
    <location>
        <begin position="136"/>
        <end position="160"/>
    </location>
</feature>
<keyword evidence="1" id="KW-0812">Transmembrane</keyword>
<dbReference type="Proteomes" id="UP000525923">
    <property type="component" value="Unassembled WGS sequence"/>
</dbReference>
<feature type="transmembrane region" description="Helical" evidence="1">
    <location>
        <begin position="9"/>
        <end position="27"/>
    </location>
</feature>